<organism evidence="9 10">
    <name type="scientific">Thermomonas hydrothermalis</name>
    <dbReference type="NCBI Taxonomy" id="213588"/>
    <lineage>
        <taxon>Bacteria</taxon>
        <taxon>Pseudomonadati</taxon>
        <taxon>Pseudomonadota</taxon>
        <taxon>Gammaproteobacteria</taxon>
        <taxon>Lysobacterales</taxon>
        <taxon>Lysobacteraceae</taxon>
        <taxon>Thermomonas</taxon>
    </lineage>
</organism>
<comment type="subunit">
    <text evidence="7">Forms oligomers.</text>
</comment>
<dbReference type="CDD" id="cd16321">
    <property type="entry name" value="MraZ_C"/>
    <property type="match status" value="1"/>
</dbReference>
<dbReference type="AlphaFoldDB" id="A0A1M4SEU7"/>
<dbReference type="InterPro" id="IPR007159">
    <property type="entry name" value="SpoVT-AbrB_dom"/>
</dbReference>
<keyword evidence="4 7" id="KW-0805">Transcription regulation</keyword>
<dbReference type="InterPro" id="IPR037914">
    <property type="entry name" value="SpoVT-AbrB_sf"/>
</dbReference>
<evidence type="ECO:0000256" key="1">
    <source>
        <dbReference type="ARBA" id="ARBA00013860"/>
    </source>
</evidence>
<dbReference type="Pfam" id="PF02381">
    <property type="entry name" value="MraZ"/>
    <property type="match status" value="2"/>
</dbReference>
<dbReference type="GO" id="GO:0005737">
    <property type="term" value="C:cytoplasm"/>
    <property type="evidence" value="ECO:0007669"/>
    <property type="project" value="UniProtKB-UniRule"/>
</dbReference>
<evidence type="ECO:0000256" key="4">
    <source>
        <dbReference type="ARBA" id="ARBA00023015"/>
    </source>
</evidence>
<keyword evidence="2 7" id="KW-0963">Cytoplasm</keyword>
<proteinExistence type="inferred from homology"/>
<dbReference type="InterPro" id="IPR035644">
    <property type="entry name" value="MraZ_C"/>
</dbReference>
<dbReference type="GO" id="GO:0009295">
    <property type="term" value="C:nucleoid"/>
    <property type="evidence" value="ECO:0007669"/>
    <property type="project" value="UniProtKB-SubCell"/>
</dbReference>
<dbReference type="Proteomes" id="UP000242857">
    <property type="component" value="Unassembled WGS sequence"/>
</dbReference>
<keyword evidence="6 7" id="KW-0804">Transcription</keyword>
<dbReference type="GO" id="GO:0000976">
    <property type="term" value="F:transcription cis-regulatory region binding"/>
    <property type="evidence" value="ECO:0007669"/>
    <property type="project" value="TreeGrafter"/>
</dbReference>
<dbReference type="PANTHER" id="PTHR34701:SF1">
    <property type="entry name" value="TRANSCRIPTIONAL REGULATOR MRAZ"/>
    <property type="match status" value="1"/>
</dbReference>
<feature type="domain" description="SpoVT-AbrB" evidence="8">
    <location>
        <begin position="5"/>
        <end position="53"/>
    </location>
</feature>
<feature type="domain" description="SpoVT-AbrB" evidence="8">
    <location>
        <begin position="82"/>
        <end position="125"/>
    </location>
</feature>
<evidence type="ECO:0000259" key="8">
    <source>
        <dbReference type="PROSITE" id="PS51740"/>
    </source>
</evidence>
<sequence>MFHGETAITIDDKGRLAIPTAYRELVARECGNRLVVTYSPFDTDALYIYPFHVWEELRRKVNALPKAKRANRILQFKLVGAATFVEPDSNGRISLPASHRAAVGIERKAVLQGSGDKFELRSEQAHLSQVHQVLGDEDMDDDVLGLPL</sequence>
<evidence type="ECO:0000256" key="2">
    <source>
        <dbReference type="ARBA" id="ARBA00022490"/>
    </source>
</evidence>
<dbReference type="InterPro" id="IPR003444">
    <property type="entry name" value="MraZ"/>
</dbReference>
<dbReference type="STRING" id="213588.SAMN02745204_00171"/>
<dbReference type="InterPro" id="IPR035642">
    <property type="entry name" value="MraZ_N"/>
</dbReference>
<protein>
    <recommendedName>
        <fullName evidence="1 7">Transcriptional regulator MraZ</fullName>
    </recommendedName>
</protein>
<comment type="similarity">
    <text evidence="7">Belongs to the MraZ family.</text>
</comment>
<evidence type="ECO:0000256" key="7">
    <source>
        <dbReference type="HAMAP-Rule" id="MF_01008"/>
    </source>
</evidence>
<keyword evidence="5 7" id="KW-0238">DNA-binding</keyword>
<reference evidence="10" key="1">
    <citation type="submission" date="2016-11" db="EMBL/GenBank/DDBJ databases">
        <authorList>
            <person name="Varghese N."/>
            <person name="Submissions S."/>
        </authorList>
    </citation>
    <scope>NUCLEOTIDE SEQUENCE [LARGE SCALE GENOMIC DNA]</scope>
    <source>
        <strain evidence="10">DSM 14834</strain>
    </source>
</reference>
<dbReference type="RefSeq" id="WP_072754747.1">
    <property type="nucleotide sequence ID" value="NZ_FQUK01000002.1"/>
</dbReference>
<dbReference type="PANTHER" id="PTHR34701">
    <property type="entry name" value="TRANSCRIPTIONAL REGULATOR MRAZ"/>
    <property type="match status" value="1"/>
</dbReference>
<dbReference type="EMBL" id="FQUK01000002">
    <property type="protein sequence ID" value="SHE30688.1"/>
    <property type="molecule type" value="Genomic_DNA"/>
</dbReference>
<keyword evidence="3" id="KW-0677">Repeat</keyword>
<dbReference type="GO" id="GO:2000143">
    <property type="term" value="P:negative regulation of DNA-templated transcription initiation"/>
    <property type="evidence" value="ECO:0007669"/>
    <property type="project" value="TreeGrafter"/>
</dbReference>
<evidence type="ECO:0000313" key="10">
    <source>
        <dbReference type="Proteomes" id="UP000242857"/>
    </source>
</evidence>
<comment type="subcellular location">
    <subcellularLocation>
        <location evidence="7">Cytoplasm</location>
        <location evidence="7">Nucleoid</location>
    </subcellularLocation>
</comment>
<evidence type="ECO:0000256" key="3">
    <source>
        <dbReference type="ARBA" id="ARBA00022737"/>
    </source>
</evidence>
<name>A0A1M4SEU7_9GAMM</name>
<evidence type="ECO:0000313" key="9">
    <source>
        <dbReference type="EMBL" id="SHE30688.1"/>
    </source>
</evidence>
<evidence type="ECO:0000256" key="5">
    <source>
        <dbReference type="ARBA" id="ARBA00023125"/>
    </source>
</evidence>
<gene>
    <name evidence="7" type="primary">mraZ</name>
    <name evidence="9" type="ORF">SAMN02745204_00171</name>
</gene>
<dbReference type="PROSITE" id="PS51740">
    <property type="entry name" value="SPOVT_ABRB"/>
    <property type="match status" value="2"/>
</dbReference>
<dbReference type="CDD" id="cd16320">
    <property type="entry name" value="MraZ_N"/>
    <property type="match status" value="1"/>
</dbReference>
<dbReference type="InterPro" id="IPR038619">
    <property type="entry name" value="MraZ_sf"/>
</dbReference>
<dbReference type="OrthoDB" id="9807753at2"/>
<dbReference type="InterPro" id="IPR020603">
    <property type="entry name" value="MraZ_dom"/>
</dbReference>
<evidence type="ECO:0000256" key="6">
    <source>
        <dbReference type="ARBA" id="ARBA00023163"/>
    </source>
</evidence>
<dbReference type="SUPFAM" id="SSF89447">
    <property type="entry name" value="AbrB/MazE/MraZ-like"/>
    <property type="match status" value="1"/>
</dbReference>
<dbReference type="HAMAP" id="MF_01008">
    <property type="entry name" value="MraZ"/>
    <property type="match status" value="1"/>
</dbReference>
<accession>A0A1M4SEU7</accession>
<dbReference type="GO" id="GO:0003700">
    <property type="term" value="F:DNA-binding transcription factor activity"/>
    <property type="evidence" value="ECO:0007669"/>
    <property type="project" value="UniProtKB-UniRule"/>
</dbReference>
<keyword evidence="10" id="KW-1185">Reference proteome</keyword>
<dbReference type="Gene3D" id="3.40.1550.20">
    <property type="entry name" value="Transcriptional regulator MraZ domain"/>
    <property type="match status" value="1"/>
</dbReference>